<accession>A0A8T0HQ20</accession>
<evidence type="ECO:0000313" key="3">
    <source>
        <dbReference type="Proteomes" id="UP000822688"/>
    </source>
</evidence>
<dbReference type="EMBL" id="CM026426">
    <property type="protein sequence ID" value="KAG0572887.1"/>
    <property type="molecule type" value="Genomic_DNA"/>
</dbReference>
<name>A0A8T0HQ20_CERPU</name>
<evidence type="ECO:0000313" key="2">
    <source>
        <dbReference type="EMBL" id="KAG0572887.1"/>
    </source>
</evidence>
<reference evidence="2" key="1">
    <citation type="submission" date="2020-06" db="EMBL/GenBank/DDBJ databases">
        <title>WGS assembly of Ceratodon purpureus strain R40.</title>
        <authorList>
            <person name="Carey S.B."/>
            <person name="Jenkins J."/>
            <person name="Shu S."/>
            <person name="Lovell J.T."/>
            <person name="Sreedasyam A."/>
            <person name="Maumus F."/>
            <person name="Tiley G.P."/>
            <person name="Fernandez-Pozo N."/>
            <person name="Barry K."/>
            <person name="Chen C."/>
            <person name="Wang M."/>
            <person name="Lipzen A."/>
            <person name="Daum C."/>
            <person name="Saski C.A."/>
            <person name="Payton A.C."/>
            <person name="Mcbreen J.C."/>
            <person name="Conrad R.E."/>
            <person name="Kollar L.M."/>
            <person name="Olsson S."/>
            <person name="Huttunen S."/>
            <person name="Landis J.B."/>
            <person name="Wickett N.J."/>
            <person name="Johnson M.G."/>
            <person name="Rensing S.A."/>
            <person name="Grimwood J."/>
            <person name="Schmutz J."/>
            <person name="Mcdaniel S.F."/>
        </authorList>
    </citation>
    <scope>NUCLEOTIDE SEQUENCE</scope>
    <source>
        <strain evidence="2">R40</strain>
    </source>
</reference>
<protein>
    <submittedName>
        <fullName evidence="2">Uncharacterized protein</fullName>
    </submittedName>
</protein>
<evidence type="ECO:0000256" key="1">
    <source>
        <dbReference type="ARBA" id="ARBA00006187"/>
    </source>
</evidence>
<keyword evidence="3" id="KW-1185">Reference proteome</keyword>
<dbReference type="GO" id="GO:0005819">
    <property type="term" value="C:spindle"/>
    <property type="evidence" value="ECO:0007669"/>
    <property type="project" value="TreeGrafter"/>
</dbReference>
<dbReference type="GO" id="GO:0005737">
    <property type="term" value="C:cytoplasm"/>
    <property type="evidence" value="ECO:0007669"/>
    <property type="project" value="TreeGrafter"/>
</dbReference>
<dbReference type="GO" id="GO:0008017">
    <property type="term" value="F:microtubule binding"/>
    <property type="evidence" value="ECO:0007669"/>
    <property type="project" value="InterPro"/>
</dbReference>
<organism evidence="2 3">
    <name type="scientific">Ceratodon purpureus</name>
    <name type="common">Fire moss</name>
    <name type="synonym">Dicranum purpureum</name>
    <dbReference type="NCBI Taxonomy" id="3225"/>
    <lineage>
        <taxon>Eukaryota</taxon>
        <taxon>Viridiplantae</taxon>
        <taxon>Streptophyta</taxon>
        <taxon>Embryophyta</taxon>
        <taxon>Bryophyta</taxon>
        <taxon>Bryophytina</taxon>
        <taxon>Bryopsida</taxon>
        <taxon>Dicranidae</taxon>
        <taxon>Pseudoditrichales</taxon>
        <taxon>Ditrichaceae</taxon>
        <taxon>Ceratodon</taxon>
    </lineage>
</organism>
<dbReference type="AlphaFoldDB" id="A0A8T0HQ20"/>
<dbReference type="PANTHER" id="PTHR19321">
    <property type="entry name" value="PROTEIN REGULATOR OF CYTOKINESIS 1 PRC1-RELATED"/>
    <property type="match status" value="1"/>
</dbReference>
<comment type="similarity">
    <text evidence="1">Belongs to the MAP65/ASE1 family.</text>
</comment>
<comment type="caution">
    <text evidence="2">The sequence shown here is derived from an EMBL/GenBank/DDBJ whole genome shotgun (WGS) entry which is preliminary data.</text>
</comment>
<dbReference type="InterPro" id="IPR007145">
    <property type="entry name" value="MAP65_Ase1_PRC1"/>
</dbReference>
<dbReference type="PANTHER" id="PTHR19321:SF41">
    <property type="entry name" value="FASCETTO-RELATED"/>
    <property type="match status" value="1"/>
</dbReference>
<dbReference type="Proteomes" id="UP000822688">
    <property type="component" value="Chromosome V"/>
</dbReference>
<proteinExistence type="inferred from homology"/>
<sequence length="212" mass="24617">MSFFPQHIFDEDGESDSERDKMLLQLEQECLEVYRRKVDSASQNRARLHQTLACAEGEFAALFSALGKPTLSMREKRSGRLRDQVASIGPLLEELRKRKEERMRQISDVKSQIAIICGEISGSDLRDLYSNEEQDLTIMRLEEYHAQLATLLNEKSERVLKVLEFVNLIHHHCSVMGMDFYHLVSEVHPEVHVWTIRRDFLKASAMTHLTFL</sequence>
<gene>
    <name evidence="2" type="ORF">KC19_VG132100</name>
</gene>
<dbReference type="Pfam" id="PF03999">
    <property type="entry name" value="MAP65_ASE1"/>
    <property type="match status" value="1"/>
</dbReference>
<dbReference type="GO" id="GO:0000226">
    <property type="term" value="P:microtubule cytoskeleton organization"/>
    <property type="evidence" value="ECO:0007669"/>
    <property type="project" value="InterPro"/>
</dbReference>